<evidence type="ECO:0000313" key="6">
    <source>
        <dbReference type="EMBL" id="EKV31555.1"/>
    </source>
</evidence>
<evidence type="ECO:0000313" key="7">
    <source>
        <dbReference type="Proteomes" id="UP000009881"/>
    </source>
</evidence>
<dbReference type="STRING" id="1238182.C882_3928"/>
<feature type="compositionally biased region" description="Basic and acidic residues" evidence="3">
    <location>
        <begin position="181"/>
        <end position="190"/>
    </location>
</feature>
<feature type="compositionally biased region" description="Basic and acidic residues" evidence="3">
    <location>
        <begin position="151"/>
        <end position="160"/>
    </location>
</feature>
<evidence type="ECO:0000259" key="4">
    <source>
        <dbReference type="PROSITE" id="PS01031"/>
    </source>
</evidence>
<dbReference type="InterPro" id="IPR007052">
    <property type="entry name" value="CS_dom"/>
</dbReference>
<dbReference type="PROSITE" id="PS01031">
    <property type="entry name" value="SHSP"/>
    <property type="match status" value="1"/>
</dbReference>
<comment type="caution">
    <text evidence="6">The sequence shown here is derived from an EMBL/GenBank/DDBJ whole genome shotgun (WGS) entry which is preliminary data.</text>
</comment>
<dbReference type="eggNOG" id="COG0071">
    <property type="taxonomic scope" value="Bacteria"/>
</dbReference>
<dbReference type="Proteomes" id="UP000009881">
    <property type="component" value="Unassembled WGS sequence"/>
</dbReference>
<evidence type="ECO:0000256" key="3">
    <source>
        <dbReference type="SAM" id="MobiDB-lite"/>
    </source>
</evidence>
<dbReference type="AlphaFoldDB" id="K9H018"/>
<evidence type="ECO:0000259" key="5">
    <source>
        <dbReference type="PROSITE" id="PS51203"/>
    </source>
</evidence>
<dbReference type="PROSITE" id="PS51203">
    <property type="entry name" value="CS"/>
    <property type="match status" value="1"/>
</dbReference>
<feature type="domain" description="CS" evidence="5">
    <location>
        <begin position="56"/>
        <end position="161"/>
    </location>
</feature>
<dbReference type="OrthoDB" id="9808910at2"/>
<protein>
    <submittedName>
        <fullName evidence="6">Putative molecular chaperone small heat shock protein, hsp20 family</fullName>
    </submittedName>
</protein>
<dbReference type="CDD" id="cd06464">
    <property type="entry name" value="ACD_sHsps-like"/>
    <property type="match status" value="1"/>
</dbReference>
<evidence type="ECO:0000256" key="2">
    <source>
        <dbReference type="RuleBase" id="RU003616"/>
    </source>
</evidence>
<sequence length="190" mass="20696">MLDLRTLVPWAGGRHVSSPATRDTDPFTAFRREMDRLFDDAFSGRWAAPTLTAAGTMVPRMDVEETETDIIVSMELPGVDEKDLAIDLTGDMLTVKGEKKEEKESKEEGRHVVERTYGSFARSIRLPYNVDAEAVDATVDKGVLTLKVRKPAEARSEPKRIAIKGGSGAKTVEAGTTTAPEGEKTETTAA</sequence>
<feature type="region of interest" description="Disordered" evidence="3">
    <location>
        <begin position="151"/>
        <end position="190"/>
    </location>
</feature>
<dbReference type="RefSeq" id="WP_009540036.1">
    <property type="nucleotide sequence ID" value="NZ_ANHY01000006.1"/>
</dbReference>
<evidence type="ECO:0000256" key="1">
    <source>
        <dbReference type="PROSITE-ProRule" id="PRU00285"/>
    </source>
</evidence>
<keyword evidence="6" id="KW-0346">Stress response</keyword>
<keyword evidence="7" id="KW-1185">Reference proteome</keyword>
<dbReference type="InterPro" id="IPR002068">
    <property type="entry name" value="A-crystallin/Hsp20_dom"/>
</dbReference>
<accession>K9H018</accession>
<dbReference type="PANTHER" id="PTHR11527">
    <property type="entry name" value="HEAT-SHOCK PROTEIN 20 FAMILY MEMBER"/>
    <property type="match status" value="1"/>
</dbReference>
<dbReference type="SUPFAM" id="SSF49764">
    <property type="entry name" value="HSP20-like chaperones"/>
    <property type="match status" value="1"/>
</dbReference>
<dbReference type="InterPro" id="IPR031107">
    <property type="entry name" value="Small_HSP"/>
</dbReference>
<dbReference type="InterPro" id="IPR008978">
    <property type="entry name" value="HSP20-like_chaperone"/>
</dbReference>
<dbReference type="Pfam" id="PF00011">
    <property type="entry name" value="HSP20"/>
    <property type="match status" value="1"/>
</dbReference>
<dbReference type="EMBL" id="ANHY01000006">
    <property type="protein sequence ID" value="EKV31555.1"/>
    <property type="molecule type" value="Genomic_DNA"/>
</dbReference>
<dbReference type="Gene3D" id="2.60.40.790">
    <property type="match status" value="1"/>
</dbReference>
<comment type="similarity">
    <text evidence="1 2">Belongs to the small heat shock protein (HSP20) family.</text>
</comment>
<gene>
    <name evidence="6" type="ORF">C882_3928</name>
</gene>
<feature type="domain" description="SHSP" evidence="4">
    <location>
        <begin position="52"/>
        <end position="166"/>
    </location>
</feature>
<proteinExistence type="inferred from homology"/>
<organism evidence="6 7">
    <name type="scientific">Caenispirillum salinarum AK4</name>
    <dbReference type="NCBI Taxonomy" id="1238182"/>
    <lineage>
        <taxon>Bacteria</taxon>
        <taxon>Pseudomonadati</taxon>
        <taxon>Pseudomonadota</taxon>
        <taxon>Alphaproteobacteria</taxon>
        <taxon>Rhodospirillales</taxon>
        <taxon>Novispirillaceae</taxon>
        <taxon>Caenispirillum</taxon>
    </lineage>
</organism>
<reference evidence="6 7" key="1">
    <citation type="journal article" date="2013" name="Genome Announc.">
        <title>Draft Genome Sequence of an Alphaproteobacterium, Caenispirillum salinarum AK4(T), Isolated from a Solar Saltern.</title>
        <authorList>
            <person name="Khatri I."/>
            <person name="Singh A."/>
            <person name="Korpole S."/>
            <person name="Pinnaka A.K."/>
            <person name="Subramanian S."/>
        </authorList>
    </citation>
    <scope>NUCLEOTIDE SEQUENCE [LARGE SCALE GENOMIC DNA]</scope>
    <source>
        <strain evidence="6 7">AK4</strain>
    </source>
</reference>
<name>K9H018_9PROT</name>